<dbReference type="Proteomes" id="UP000485058">
    <property type="component" value="Unassembled WGS sequence"/>
</dbReference>
<dbReference type="AlphaFoldDB" id="A0A699Z879"/>
<keyword evidence="2" id="KW-1185">Reference proteome</keyword>
<evidence type="ECO:0000313" key="2">
    <source>
        <dbReference type="Proteomes" id="UP000485058"/>
    </source>
</evidence>
<reference evidence="1 2" key="1">
    <citation type="submission" date="2020-02" db="EMBL/GenBank/DDBJ databases">
        <title>Draft genome sequence of Haematococcus lacustris strain NIES-144.</title>
        <authorList>
            <person name="Morimoto D."/>
            <person name="Nakagawa S."/>
            <person name="Yoshida T."/>
            <person name="Sawayama S."/>
        </authorList>
    </citation>
    <scope>NUCLEOTIDE SEQUENCE [LARGE SCALE GENOMIC DNA]</scope>
    <source>
        <strain evidence="1 2">NIES-144</strain>
    </source>
</reference>
<sequence length="55" mass="6228">MKYNITQPQSRDWAAPYGCGAWSWRGWRALSHCLCALPMRALCALPMWCLAAISN</sequence>
<protein>
    <submittedName>
        <fullName evidence="1">Uncharacterized protein</fullName>
    </submittedName>
</protein>
<gene>
    <name evidence="1" type="ORF">HaLaN_14315</name>
</gene>
<accession>A0A699Z879</accession>
<feature type="non-terminal residue" evidence="1">
    <location>
        <position position="1"/>
    </location>
</feature>
<feature type="non-terminal residue" evidence="1">
    <location>
        <position position="55"/>
    </location>
</feature>
<proteinExistence type="predicted"/>
<name>A0A699Z879_HAELA</name>
<dbReference type="EMBL" id="BLLF01001180">
    <property type="protein sequence ID" value="GFH17640.1"/>
    <property type="molecule type" value="Genomic_DNA"/>
</dbReference>
<evidence type="ECO:0000313" key="1">
    <source>
        <dbReference type="EMBL" id="GFH17640.1"/>
    </source>
</evidence>
<organism evidence="1 2">
    <name type="scientific">Haematococcus lacustris</name>
    <name type="common">Green alga</name>
    <name type="synonym">Haematococcus pluvialis</name>
    <dbReference type="NCBI Taxonomy" id="44745"/>
    <lineage>
        <taxon>Eukaryota</taxon>
        <taxon>Viridiplantae</taxon>
        <taxon>Chlorophyta</taxon>
        <taxon>core chlorophytes</taxon>
        <taxon>Chlorophyceae</taxon>
        <taxon>CS clade</taxon>
        <taxon>Chlamydomonadales</taxon>
        <taxon>Haematococcaceae</taxon>
        <taxon>Haematococcus</taxon>
    </lineage>
</organism>
<comment type="caution">
    <text evidence="1">The sequence shown here is derived from an EMBL/GenBank/DDBJ whole genome shotgun (WGS) entry which is preliminary data.</text>
</comment>